<gene>
    <name evidence="7" type="ORF">SAMN03080603_00667</name>
</gene>
<feature type="transmembrane region" description="Helical" evidence="6">
    <location>
        <begin position="299"/>
        <end position="321"/>
    </location>
</feature>
<feature type="transmembrane region" description="Helical" evidence="6">
    <location>
        <begin position="96"/>
        <end position="121"/>
    </location>
</feature>
<evidence type="ECO:0000256" key="6">
    <source>
        <dbReference type="SAM" id="Phobius"/>
    </source>
</evidence>
<dbReference type="CDD" id="cd11484">
    <property type="entry name" value="SLC-NCS1sbd_CobB-like"/>
    <property type="match status" value="1"/>
</dbReference>
<reference evidence="8" key="1">
    <citation type="submission" date="2016-10" db="EMBL/GenBank/DDBJ databases">
        <authorList>
            <person name="Varghese N."/>
            <person name="Submissions S."/>
        </authorList>
    </citation>
    <scope>NUCLEOTIDE SEQUENCE [LARGE SCALE GENOMIC DNA]</scope>
    <source>
        <strain evidence="8">DSM 13490</strain>
    </source>
</reference>
<feature type="transmembrane region" description="Helical" evidence="6">
    <location>
        <begin position="360"/>
        <end position="378"/>
    </location>
</feature>
<feature type="transmembrane region" description="Helical" evidence="6">
    <location>
        <begin position="24"/>
        <end position="47"/>
    </location>
</feature>
<dbReference type="InterPro" id="IPR030191">
    <property type="entry name" value="CodB"/>
</dbReference>
<evidence type="ECO:0000313" key="8">
    <source>
        <dbReference type="Proteomes" id="UP000199266"/>
    </source>
</evidence>
<feature type="transmembrane region" description="Helical" evidence="6">
    <location>
        <begin position="384"/>
        <end position="405"/>
    </location>
</feature>
<keyword evidence="4 6" id="KW-1133">Transmembrane helix</keyword>
<dbReference type="PANTHER" id="PTHR30569">
    <property type="entry name" value="CYTOSINE TRANSPORTER CODB"/>
    <property type="match status" value="1"/>
</dbReference>
<protein>
    <submittedName>
        <fullName evidence="7">Cytosine permease</fullName>
    </submittedName>
</protein>
<evidence type="ECO:0000256" key="5">
    <source>
        <dbReference type="ARBA" id="ARBA00023136"/>
    </source>
</evidence>
<dbReference type="Pfam" id="PF02133">
    <property type="entry name" value="Transp_cyt_pur"/>
    <property type="match status" value="1"/>
</dbReference>
<evidence type="ECO:0000256" key="4">
    <source>
        <dbReference type="ARBA" id="ARBA00022989"/>
    </source>
</evidence>
<dbReference type="AlphaFoldDB" id="A0A1H3EME7"/>
<name>A0A1H3EME7_9BACT</name>
<feature type="transmembrane region" description="Helical" evidence="6">
    <location>
        <begin position="225"/>
        <end position="247"/>
    </location>
</feature>
<proteinExistence type="inferred from homology"/>
<dbReference type="InterPro" id="IPR001248">
    <property type="entry name" value="Pur-cyt_permease"/>
</dbReference>
<feature type="transmembrane region" description="Helical" evidence="6">
    <location>
        <begin position="53"/>
        <end position="75"/>
    </location>
</feature>
<evidence type="ECO:0000313" key="7">
    <source>
        <dbReference type="EMBL" id="SDX79747.1"/>
    </source>
</evidence>
<sequence>MQEREELILNPVPQEERTGWKAPLFNILGCNIAISELMVGGALIAGMTLKDMALASIIGNLLLVAILSIQGYIGYKEGLNTYILAKGAFGDVGGKFVISLILGITSFGWFGVQAGVAGLSIQKIFPGLNFTVTTIVIGFLMVIVAAYGFKTMAIFNYIAIPPLIILLIWGLIKTIGINNIESIGSYMPAQHISLKDGINMVVGLIIVGAVISPDYLRYAKKSMDIFMVGFIGFAIISIFQQIAAGVIAMQAPTWDITEVLAQLGFNWIAFAILLLAAWSTNLSNAYSGGLALKNLFPKYSRITLTFVAGLIGTGIAALGIVFKFQSFLGFLSMMIPSIAGVMWVEYYIIQGRQFRVREGINVPAFFAWFLGFLISFLSTKYQYGLPPINGIISASILYLVFARLFRLADK</sequence>
<dbReference type="Proteomes" id="UP000199266">
    <property type="component" value="Unassembled WGS sequence"/>
</dbReference>
<dbReference type="Gene3D" id="1.10.4160.10">
    <property type="entry name" value="Hydantoin permease"/>
    <property type="match status" value="1"/>
</dbReference>
<accession>A0A1H3EME7</accession>
<feature type="transmembrane region" description="Helical" evidence="6">
    <location>
        <begin position="259"/>
        <end position="278"/>
    </location>
</feature>
<dbReference type="EMBL" id="FNPD01000003">
    <property type="protein sequence ID" value="SDX79747.1"/>
    <property type="molecule type" value="Genomic_DNA"/>
</dbReference>
<dbReference type="GO" id="GO:0005886">
    <property type="term" value="C:plasma membrane"/>
    <property type="evidence" value="ECO:0007669"/>
    <property type="project" value="TreeGrafter"/>
</dbReference>
<dbReference type="GO" id="GO:0015209">
    <property type="term" value="F:cytosine transmembrane transporter activity"/>
    <property type="evidence" value="ECO:0007669"/>
    <property type="project" value="InterPro"/>
</dbReference>
<keyword evidence="3 6" id="KW-0812">Transmembrane</keyword>
<feature type="transmembrane region" description="Helical" evidence="6">
    <location>
        <begin position="327"/>
        <end position="348"/>
    </location>
</feature>
<keyword evidence="8" id="KW-1185">Reference proteome</keyword>
<evidence type="ECO:0000256" key="2">
    <source>
        <dbReference type="ARBA" id="ARBA00008974"/>
    </source>
</evidence>
<comment type="subcellular location">
    <subcellularLocation>
        <location evidence="1">Membrane</location>
        <topology evidence="1">Multi-pass membrane protein</topology>
    </subcellularLocation>
</comment>
<keyword evidence="5 6" id="KW-0472">Membrane</keyword>
<feature type="transmembrane region" description="Helical" evidence="6">
    <location>
        <begin position="127"/>
        <end position="147"/>
    </location>
</feature>
<organism evidence="7 8">
    <name type="scientific">Acetomicrobium thermoterrenum DSM 13490</name>
    <dbReference type="NCBI Taxonomy" id="1120987"/>
    <lineage>
        <taxon>Bacteria</taxon>
        <taxon>Thermotogati</taxon>
        <taxon>Synergistota</taxon>
        <taxon>Synergistia</taxon>
        <taxon>Synergistales</taxon>
        <taxon>Acetomicrobiaceae</taxon>
        <taxon>Acetomicrobium</taxon>
    </lineage>
</organism>
<comment type="similarity">
    <text evidence="2">Belongs to the purine-cytosine permease (2.A.39) family.</text>
</comment>
<evidence type="ECO:0000256" key="3">
    <source>
        <dbReference type="ARBA" id="ARBA00022692"/>
    </source>
</evidence>
<dbReference type="RefSeq" id="WP_091460582.1">
    <property type="nucleotide sequence ID" value="NZ_FNPD01000003.1"/>
</dbReference>
<feature type="transmembrane region" description="Helical" evidence="6">
    <location>
        <begin position="154"/>
        <end position="177"/>
    </location>
</feature>
<evidence type="ECO:0000256" key="1">
    <source>
        <dbReference type="ARBA" id="ARBA00004141"/>
    </source>
</evidence>
<dbReference type="PANTHER" id="PTHR30569:SF0">
    <property type="entry name" value="CYTOSINE PERMEASE"/>
    <property type="match status" value="1"/>
</dbReference>
<feature type="transmembrane region" description="Helical" evidence="6">
    <location>
        <begin position="197"/>
        <end position="216"/>
    </location>
</feature>